<organism evidence="2 3">
    <name type="scientific">Plasmodium vivax</name>
    <name type="common">malaria parasite P. vivax</name>
    <dbReference type="NCBI Taxonomy" id="5855"/>
    <lineage>
        <taxon>Eukaryota</taxon>
        <taxon>Sar</taxon>
        <taxon>Alveolata</taxon>
        <taxon>Apicomplexa</taxon>
        <taxon>Aconoidasida</taxon>
        <taxon>Haemosporida</taxon>
        <taxon>Plasmodiidae</taxon>
        <taxon>Plasmodium</taxon>
        <taxon>Plasmodium (Plasmodium)</taxon>
    </lineage>
</organism>
<evidence type="ECO:0000256" key="1">
    <source>
        <dbReference type="SAM" id="Phobius"/>
    </source>
</evidence>
<dbReference type="Proteomes" id="UP000220605">
    <property type="component" value="Chromosome 12"/>
</dbReference>
<dbReference type="VEuPathDB" id="PlasmoDB:PVW1_050041900"/>
<gene>
    <name evidence="2" type="ORF">PVP01_1272900</name>
</gene>
<keyword evidence="1" id="KW-0472">Membrane</keyword>
<evidence type="ECO:0000313" key="3">
    <source>
        <dbReference type="Proteomes" id="UP000220605"/>
    </source>
</evidence>
<dbReference type="EMBL" id="LT635623">
    <property type="protein sequence ID" value="VUZ98015.1"/>
    <property type="molecule type" value="Genomic_DNA"/>
</dbReference>
<keyword evidence="1" id="KW-0812">Transmembrane</keyword>
<feature type="transmembrane region" description="Helical" evidence="1">
    <location>
        <begin position="159"/>
        <end position="180"/>
    </location>
</feature>
<keyword evidence="1" id="KW-1133">Transmembrane helix</keyword>
<name>A0A565A0E6_PLAVI</name>
<feature type="transmembrane region" description="Helical" evidence="1">
    <location>
        <begin position="12"/>
        <end position="32"/>
    </location>
</feature>
<dbReference type="VEuPathDB" id="PlasmoDB:PVP01_1272900"/>
<accession>A0A565A0E6</accession>
<protein>
    <recommendedName>
        <fullName evidence="4">Fam-l protein</fullName>
    </recommendedName>
</protein>
<feature type="transmembrane region" description="Helical" evidence="1">
    <location>
        <begin position="230"/>
        <end position="252"/>
    </location>
</feature>
<proteinExistence type="predicted"/>
<dbReference type="Pfam" id="PF12420">
    <property type="entry name" value="DUF3671"/>
    <property type="match status" value="1"/>
</dbReference>
<reference evidence="3" key="1">
    <citation type="submission" date="2016-07" db="EMBL/GenBank/DDBJ databases">
        <authorList>
            <consortium name="Pathogen Informatics"/>
        </authorList>
    </citation>
    <scope>NUCLEOTIDE SEQUENCE [LARGE SCALE GENOMIC DNA]</scope>
</reference>
<dbReference type="VEuPathDB" id="PlasmoDB:PVPAM_060009600"/>
<evidence type="ECO:0008006" key="4">
    <source>
        <dbReference type="Google" id="ProtNLM"/>
    </source>
</evidence>
<dbReference type="OrthoDB" id="389413at2759"/>
<sequence length="270" mass="32212">MVDLRNYNFVKNVNFTVFLKIFTFIFLTWGTFSKSLENKYKNNKILNVKFCRLLARYEQKRELRDTRFKDKLPDRDLHKNKRNVSDHIPTYSEVRSKASNNFDVYMKGYKDRYMKKKGLSKLDCYYENKVFGKINHIRDIAEKMHNDKKRWKKFFLKKYGIVLMLFALIPAIGLIFPILFGGGEMPGIYGFCKISNHFNSSTKQHTETAGNDCPKKWLYESKDTINICGYISYIYMFTMSITVLLFVSYILIKFIKYERIKAEKCKMNKQ</sequence>
<dbReference type="InterPro" id="IPR022139">
    <property type="entry name" value="Fam-L/Fam-M-like_plasmodium"/>
</dbReference>
<dbReference type="AlphaFoldDB" id="A0A565A0E6"/>
<evidence type="ECO:0000313" key="2">
    <source>
        <dbReference type="EMBL" id="VUZ98015.1"/>
    </source>
</evidence>